<evidence type="ECO:0000256" key="2">
    <source>
        <dbReference type="ARBA" id="ARBA00022454"/>
    </source>
</evidence>
<evidence type="ECO:0000313" key="8">
    <source>
        <dbReference type="RefSeq" id="XP_021566176.1"/>
    </source>
</evidence>
<dbReference type="OrthoDB" id="9421954at2759"/>
<feature type="domain" description="Histone H2A C-terminal" evidence="6">
    <location>
        <begin position="128"/>
        <end position="159"/>
    </location>
</feature>
<dbReference type="SMART" id="SM00414">
    <property type="entry name" value="H2A"/>
    <property type="match status" value="1"/>
</dbReference>
<evidence type="ECO:0000256" key="3">
    <source>
        <dbReference type="ARBA" id="ARBA00022843"/>
    </source>
</evidence>
<sequence>MGGSGLVDATDVGARGSLGWELRAALGRGWEQPQEGAVAVVASSAVWCMERTPWLGISSRSRWVSAEFHVTGSEAGTDSGKAKTRAVSSLQRTGLQFPVPELKGNESKDLKAKCITLHDLQLVICGNEELDSVIQATIAGCGVILHVHKSLIRKKGQQKTP</sequence>
<keyword evidence="2" id="KW-0158">Chromosome</keyword>
<dbReference type="GeneID" id="103256329"/>
<evidence type="ECO:0000256" key="1">
    <source>
        <dbReference type="ARBA" id="ARBA00004286"/>
    </source>
</evidence>
<dbReference type="GO" id="GO:0003677">
    <property type="term" value="F:DNA binding"/>
    <property type="evidence" value="ECO:0007669"/>
    <property type="project" value="UniProtKB-KW"/>
</dbReference>
<keyword evidence="7" id="KW-1185">Reference proteome</keyword>
<dbReference type="Pfam" id="PF16211">
    <property type="entry name" value="Histone_H2A_C"/>
    <property type="match status" value="1"/>
</dbReference>
<dbReference type="Gene3D" id="1.10.20.10">
    <property type="entry name" value="Histone, subunit A"/>
    <property type="match status" value="1"/>
</dbReference>
<evidence type="ECO:0000256" key="5">
    <source>
        <dbReference type="ARBA" id="ARBA00023269"/>
    </source>
</evidence>
<comment type="subcellular location">
    <subcellularLocation>
        <location evidence="1">Chromosome</location>
    </subcellularLocation>
</comment>
<dbReference type="GO" id="GO:0000786">
    <property type="term" value="C:nucleosome"/>
    <property type="evidence" value="ECO:0007669"/>
    <property type="project" value="UniProtKB-KW"/>
</dbReference>
<keyword evidence="5" id="KW-0544">Nucleosome core</keyword>
<dbReference type="GO" id="GO:0030527">
    <property type="term" value="F:structural constituent of chromatin"/>
    <property type="evidence" value="ECO:0007669"/>
    <property type="project" value="InterPro"/>
</dbReference>
<evidence type="ECO:0000256" key="4">
    <source>
        <dbReference type="ARBA" id="ARBA00023125"/>
    </source>
</evidence>
<dbReference type="AlphaFoldDB" id="A0A3Q0DSU0"/>
<evidence type="ECO:0000259" key="6">
    <source>
        <dbReference type="Pfam" id="PF16211"/>
    </source>
</evidence>
<dbReference type="InterPro" id="IPR009072">
    <property type="entry name" value="Histone-fold"/>
</dbReference>
<dbReference type="GO" id="GO:0046982">
    <property type="term" value="F:protein heterodimerization activity"/>
    <property type="evidence" value="ECO:0007669"/>
    <property type="project" value="InterPro"/>
</dbReference>
<dbReference type="SUPFAM" id="SSF47113">
    <property type="entry name" value="Histone-fold"/>
    <property type="match status" value="1"/>
</dbReference>
<dbReference type="InterPro" id="IPR032454">
    <property type="entry name" value="Histone_H2A_C"/>
</dbReference>
<name>A0A3Q0DSU0_CARSF</name>
<dbReference type="InterPro" id="IPR002119">
    <property type="entry name" value="Histone_H2A"/>
</dbReference>
<accession>A0A3Q0DSU0</accession>
<keyword evidence="4" id="KW-0238">DNA-binding</keyword>
<proteinExistence type="predicted"/>
<dbReference type="RefSeq" id="XP_021566176.1">
    <property type="nucleotide sequence ID" value="XM_021710501.1"/>
</dbReference>
<evidence type="ECO:0000313" key="7">
    <source>
        <dbReference type="Proteomes" id="UP000189704"/>
    </source>
</evidence>
<protein>
    <submittedName>
        <fullName evidence="8">Histone H2A.Z-like</fullName>
    </submittedName>
</protein>
<dbReference type="Proteomes" id="UP000189704">
    <property type="component" value="Unplaced"/>
</dbReference>
<organism evidence="7 8">
    <name type="scientific">Carlito syrichta</name>
    <name type="common">Philippine tarsier</name>
    <name type="synonym">Tarsius syrichta</name>
    <dbReference type="NCBI Taxonomy" id="1868482"/>
    <lineage>
        <taxon>Eukaryota</taxon>
        <taxon>Metazoa</taxon>
        <taxon>Chordata</taxon>
        <taxon>Craniata</taxon>
        <taxon>Vertebrata</taxon>
        <taxon>Euteleostomi</taxon>
        <taxon>Mammalia</taxon>
        <taxon>Eutheria</taxon>
        <taxon>Euarchontoglires</taxon>
        <taxon>Primates</taxon>
        <taxon>Haplorrhini</taxon>
        <taxon>Tarsiiformes</taxon>
        <taxon>Tarsiidae</taxon>
        <taxon>Carlito</taxon>
    </lineage>
</organism>
<reference evidence="8" key="1">
    <citation type="submission" date="2025-08" db="UniProtKB">
        <authorList>
            <consortium name="RefSeq"/>
        </authorList>
    </citation>
    <scope>IDENTIFICATION</scope>
</reference>
<keyword evidence="3" id="KW-0832">Ubl conjugation</keyword>
<gene>
    <name evidence="8" type="primary">LOC103256329</name>
</gene>
<dbReference type="PANTHER" id="PTHR23430">
    <property type="entry name" value="HISTONE H2A"/>
    <property type="match status" value="1"/>
</dbReference>
<dbReference type="KEGG" id="csyr:103256329"/>